<dbReference type="AlphaFoldDB" id="X1HQD9"/>
<sequence>FECIIPIGTKEVWVKLDEKTDWIQLDRTESFVLTSKNPNLIGVFKIFLRCDNLILDFTTTIYKQDLPTVMIYCSSGITTRSEKCTTIIYPVSYDPSQDSWAKREMSATIRARNSSNGYILELVNNEKLLNMREDDDWLLLPSKDIASALRTKFALDTYNSLNELDPLCKISHAEPIDLYLNYQYMGLYLLVERMDRKLFDLKDNLDSMIFKSEDWKGDFYPKTSNNRWEQIFPIDEDYNEYPLLLESFVQTVTDKEFFDDQSGIFSKTNR</sequence>
<feature type="non-terminal residue" evidence="1">
    <location>
        <position position="1"/>
    </location>
</feature>
<evidence type="ECO:0008006" key="2">
    <source>
        <dbReference type="Google" id="ProtNLM"/>
    </source>
</evidence>
<feature type="non-terminal residue" evidence="1">
    <location>
        <position position="270"/>
    </location>
</feature>
<proteinExistence type="predicted"/>
<protein>
    <recommendedName>
        <fullName evidence="2">BACON domain-containing protein</fullName>
    </recommendedName>
</protein>
<gene>
    <name evidence="1" type="ORF">S03H2_43599</name>
</gene>
<name>X1HQD9_9ZZZZ</name>
<comment type="caution">
    <text evidence="1">The sequence shown here is derived from an EMBL/GenBank/DDBJ whole genome shotgun (WGS) entry which is preliminary data.</text>
</comment>
<accession>X1HQD9</accession>
<evidence type="ECO:0000313" key="1">
    <source>
        <dbReference type="EMBL" id="GAH71702.1"/>
    </source>
</evidence>
<dbReference type="InterPro" id="IPR014867">
    <property type="entry name" value="Spore_coat_CotH_CotH2/3/7"/>
</dbReference>
<reference evidence="1" key="1">
    <citation type="journal article" date="2014" name="Front. Microbiol.">
        <title>High frequency of phylogenetically diverse reductive dehalogenase-homologous genes in deep subseafloor sedimentary metagenomes.</title>
        <authorList>
            <person name="Kawai M."/>
            <person name="Futagami T."/>
            <person name="Toyoda A."/>
            <person name="Takaki Y."/>
            <person name="Nishi S."/>
            <person name="Hori S."/>
            <person name="Arai W."/>
            <person name="Tsubouchi T."/>
            <person name="Morono Y."/>
            <person name="Uchiyama I."/>
            <person name="Ito T."/>
            <person name="Fujiyama A."/>
            <person name="Inagaki F."/>
            <person name="Takami H."/>
        </authorList>
    </citation>
    <scope>NUCLEOTIDE SEQUENCE</scope>
    <source>
        <strain evidence="1">Expedition CK06-06</strain>
    </source>
</reference>
<dbReference type="EMBL" id="BARU01027213">
    <property type="protein sequence ID" value="GAH71702.1"/>
    <property type="molecule type" value="Genomic_DNA"/>
</dbReference>
<organism evidence="1">
    <name type="scientific">marine sediment metagenome</name>
    <dbReference type="NCBI Taxonomy" id="412755"/>
    <lineage>
        <taxon>unclassified sequences</taxon>
        <taxon>metagenomes</taxon>
        <taxon>ecological metagenomes</taxon>
    </lineage>
</organism>
<dbReference type="Pfam" id="PF08757">
    <property type="entry name" value="CotH"/>
    <property type="match status" value="1"/>
</dbReference>